<keyword evidence="2 4" id="KW-0396">Initiation factor</keyword>
<dbReference type="GO" id="GO:0003743">
    <property type="term" value="F:translation initiation factor activity"/>
    <property type="evidence" value="ECO:0007669"/>
    <property type="project" value="UniProtKB-UniRule"/>
</dbReference>
<comment type="caution">
    <text evidence="6">The sequence shown here is derived from an EMBL/GenBank/DDBJ whole genome shotgun (WGS) entry which is preliminary data.</text>
</comment>
<evidence type="ECO:0000256" key="4">
    <source>
        <dbReference type="HAMAP-Rule" id="MF_03010"/>
    </source>
</evidence>
<comment type="subcellular location">
    <subcellularLocation>
        <location evidence="4">Cytoplasm</location>
    </subcellularLocation>
</comment>
<comment type="similarity">
    <text evidence="4">Belongs to the eIF-3 subunit K family.</text>
</comment>
<dbReference type="GO" id="GO:0043022">
    <property type="term" value="F:ribosome binding"/>
    <property type="evidence" value="ECO:0007669"/>
    <property type="project" value="InterPro"/>
</dbReference>
<evidence type="ECO:0000256" key="1">
    <source>
        <dbReference type="ARBA" id="ARBA00022490"/>
    </source>
</evidence>
<dbReference type="InterPro" id="IPR016024">
    <property type="entry name" value="ARM-type_fold"/>
</dbReference>
<evidence type="ECO:0000256" key="2">
    <source>
        <dbReference type="ARBA" id="ARBA00022540"/>
    </source>
</evidence>
<proteinExistence type="inferred from homology"/>
<dbReference type="SUPFAM" id="SSF46785">
    <property type="entry name" value="Winged helix' DNA-binding domain"/>
    <property type="match status" value="1"/>
</dbReference>
<dbReference type="PANTHER" id="PTHR13022">
    <property type="entry name" value="EUKARYOTIC TRANSLATION INITIATION FACTOR 3 SUBUNIT 11"/>
    <property type="match status" value="1"/>
</dbReference>
<dbReference type="GO" id="GO:0006446">
    <property type="term" value="P:regulation of translational initiation"/>
    <property type="evidence" value="ECO:0007669"/>
    <property type="project" value="InterPro"/>
</dbReference>
<sequence length="333" mass="37365">MRNCSFHYLIRDGRGIRTHLFSLRHQHPTSVAKKIHTAALTSNSNPKTSNFFQLSSSLFGRPANFLPPHRLSTNIPPLFSSSTHNIINMGVPFDYAPERPEHIDAILNGLDRYNPETTNIFQEYVTLQCEEKTYDCYANLALLKLYQFNPHLTKDETITNILVKSLTVFPSPDFSLALHLLPPHILTPISSSSALPAAGDAPLSEAVQKLAVLNTLLSLANYSQFWSTLDSDDLYADLIADVSGFEELIRIRIASTISQSVREIPSSELENWLGMNGEAFEKFIKEVCGWTIENGSVIVPLNKENEAKGTVVRENVKMEQFSRVIRRAHEQPA</sequence>
<dbReference type="Proteomes" id="UP001152300">
    <property type="component" value="Unassembled WGS sequence"/>
</dbReference>
<dbReference type="InterPro" id="IPR036388">
    <property type="entry name" value="WH-like_DNA-bd_sf"/>
</dbReference>
<dbReference type="Gene3D" id="1.25.40.250">
    <property type="entry name" value="ARM repeat, domain 1"/>
    <property type="match status" value="1"/>
</dbReference>
<keyword evidence="7" id="KW-1185">Reference proteome</keyword>
<gene>
    <name evidence="6" type="ORF">OCU04_007691</name>
</gene>
<evidence type="ECO:0000256" key="3">
    <source>
        <dbReference type="ARBA" id="ARBA00022917"/>
    </source>
</evidence>
<dbReference type="GO" id="GO:0001732">
    <property type="term" value="P:formation of cytoplasmic translation initiation complex"/>
    <property type="evidence" value="ECO:0007669"/>
    <property type="project" value="UniProtKB-UniRule"/>
</dbReference>
<dbReference type="AlphaFoldDB" id="A0A9X0AK97"/>
<evidence type="ECO:0000313" key="7">
    <source>
        <dbReference type="Proteomes" id="UP001152300"/>
    </source>
</evidence>
<protein>
    <recommendedName>
        <fullName evidence="4">Eukaryotic translation initiation factor 3 subunit K</fullName>
        <shortName evidence="4">eIF3k</shortName>
    </recommendedName>
    <alternativeName>
        <fullName evidence="4">eIF-3 p25</fullName>
    </alternativeName>
</protein>
<reference evidence="6" key="1">
    <citation type="submission" date="2022-11" db="EMBL/GenBank/DDBJ databases">
        <title>Genome Resource of Sclerotinia nivalis Strain SnTB1, a Plant Pathogen Isolated from American Ginseng.</title>
        <authorList>
            <person name="Fan S."/>
        </authorList>
    </citation>
    <scope>NUCLEOTIDE SEQUENCE</scope>
    <source>
        <strain evidence="6">SnTB1</strain>
    </source>
</reference>
<comment type="subunit">
    <text evidence="4">Component of the eukaryotic translation initiation factor 3 (eIF-3) complex.</text>
</comment>
<feature type="domain" description="PCI" evidence="5">
    <location>
        <begin position="134"/>
        <end position="315"/>
    </location>
</feature>
<dbReference type="OrthoDB" id="337745at2759"/>
<dbReference type="InterPro" id="IPR033464">
    <property type="entry name" value="CSN8_PSD8_EIF3K"/>
</dbReference>
<name>A0A9X0AK97_9HELO</name>
<dbReference type="FunFam" id="1.10.10.10:FF:000389">
    <property type="entry name" value="Eukaryotic translation initiation factor 3 subunit K"/>
    <property type="match status" value="1"/>
</dbReference>
<dbReference type="Gene3D" id="1.10.10.10">
    <property type="entry name" value="Winged helix-like DNA-binding domain superfamily/Winged helix DNA-binding domain"/>
    <property type="match status" value="1"/>
</dbReference>
<dbReference type="InterPro" id="IPR000717">
    <property type="entry name" value="PCI_dom"/>
</dbReference>
<dbReference type="PROSITE" id="PS50250">
    <property type="entry name" value="PCI"/>
    <property type="match status" value="1"/>
</dbReference>
<dbReference type="EMBL" id="JAPEIS010000008">
    <property type="protein sequence ID" value="KAJ8063833.1"/>
    <property type="molecule type" value="Genomic_DNA"/>
</dbReference>
<keyword evidence="3 4" id="KW-0648">Protein biosynthesis</keyword>
<dbReference type="InterPro" id="IPR016020">
    <property type="entry name" value="Transl_init_fac_sub12_N_euk"/>
</dbReference>
<evidence type="ECO:0000313" key="6">
    <source>
        <dbReference type="EMBL" id="KAJ8063833.1"/>
    </source>
</evidence>
<dbReference type="PANTHER" id="PTHR13022:SF0">
    <property type="entry name" value="EUKARYOTIC TRANSLATION INITIATION FACTOR 3 SUBUNIT K"/>
    <property type="match status" value="1"/>
</dbReference>
<dbReference type="InterPro" id="IPR036390">
    <property type="entry name" value="WH_DNA-bd_sf"/>
</dbReference>
<dbReference type="HAMAP" id="MF_03010">
    <property type="entry name" value="eIF3k"/>
    <property type="match status" value="1"/>
</dbReference>
<dbReference type="Pfam" id="PF10075">
    <property type="entry name" value="CSN8_PSD8_EIF3K"/>
    <property type="match status" value="1"/>
</dbReference>
<evidence type="ECO:0000259" key="5">
    <source>
        <dbReference type="PROSITE" id="PS50250"/>
    </source>
</evidence>
<keyword evidence="1 4" id="KW-0963">Cytoplasm</keyword>
<dbReference type="GO" id="GO:0033290">
    <property type="term" value="C:eukaryotic 48S preinitiation complex"/>
    <property type="evidence" value="ECO:0007669"/>
    <property type="project" value="UniProtKB-UniRule"/>
</dbReference>
<accession>A0A9X0AK97</accession>
<dbReference type="GO" id="GO:0003723">
    <property type="term" value="F:RNA binding"/>
    <property type="evidence" value="ECO:0007669"/>
    <property type="project" value="UniProtKB-UniRule"/>
</dbReference>
<dbReference type="FunFam" id="1.25.40.250:FF:000003">
    <property type="entry name" value="Eukaryotic translation initiation factor 3 subunit K"/>
    <property type="match status" value="1"/>
</dbReference>
<dbReference type="SUPFAM" id="SSF48371">
    <property type="entry name" value="ARM repeat"/>
    <property type="match status" value="1"/>
</dbReference>
<dbReference type="GO" id="GO:0005852">
    <property type="term" value="C:eukaryotic translation initiation factor 3 complex"/>
    <property type="evidence" value="ECO:0007669"/>
    <property type="project" value="UniProtKB-UniRule"/>
</dbReference>
<comment type="function">
    <text evidence="4">Component of the eukaryotic translation initiation factor 3 (eIF-3) complex, which is involved in protein synthesis of a specialized repertoire of mRNAs and, together with other initiation factors, stimulates binding of mRNA and methionyl-tRNAi to the 40S ribosome. The eIF-3 complex specifically targets and initiates translation of a subset of mRNAs involved in cell proliferation.</text>
</comment>
<organism evidence="6 7">
    <name type="scientific">Sclerotinia nivalis</name>
    <dbReference type="NCBI Taxonomy" id="352851"/>
    <lineage>
        <taxon>Eukaryota</taxon>
        <taxon>Fungi</taxon>
        <taxon>Dikarya</taxon>
        <taxon>Ascomycota</taxon>
        <taxon>Pezizomycotina</taxon>
        <taxon>Leotiomycetes</taxon>
        <taxon>Helotiales</taxon>
        <taxon>Sclerotiniaceae</taxon>
        <taxon>Sclerotinia</taxon>
    </lineage>
</organism>
<dbReference type="InterPro" id="IPR009374">
    <property type="entry name" value="eIF3k"/>
</dbReference>
<dbReference type="GO" id="GO:0016282">
    <property type="term" value="C:eukaryotic 43S preinitiation complex"/>
    <property type="evidence" value="ECO:0007669"/>
    <property type="project" value="UniProtKB-UniRule"/>
</dbReference>